<dbReference type="RefSeq" id="XP_012178439.1">
    <property type="nucleotide sequence ID" value="XM_012323049.1"/>
</dbReference>
<sequence>MSVHSSHSGHHHHHHHHHSHHSHHDPARAPSYGARSVSSSSSIYSGHGDRSFSPAISPLPPPPPPNGADPQLWRWFSAVNTNHSGAISVKELQNALVNGDWSKFDLDTVKMLMNMFDVDRSGSIGFNGARLVPPHARVHQPSDRKPAEFCGLWKYIQDWQKVFKHFDRDRSGTIEGYELAEALGSFGYNLPPTILTLIEQKYASGPAPGNGPPPGISFDRFVRACVVVKALTEAFHRVDTDRDGWVQLNYEDFMKIVLSAP</sequence>
<evidence type="ECO:0000259" key="7">
    <source>
        <dbReference type="PROSITE" id="PS50222"/>
    </source>
</evidence>
<reference evidence="8 9" key="1">
    <citation type="journal article" date="2012" name="Appl. Environ. Microbiol.">
        <title>Short-read sequencing for genomic analysis of the brown rot fungus Fibroporia radiculosa.</title>
        <authorList>
            <person name="Tang J.D."/>
            <person name="Perkins A.D."/>
            <person name="Sonstegard T.S."/>
            <person name="Schroeder S.G."/>
            <person name="Burgess S.C."/>
            <person name="Diehl S.V."/>
        </authorList>
    </citation>
    <scope>NUCLEOTIDE SEQUENCE [LARGE SCALE GENOMIC DNA]</scope>
    <source>
        <strain evidence="8 9">TFFH 294</strain>
    </source>
</reference>
<evidence type="ECO:0000256" key="4">
    <source>
        <dbReference type="ARBA" id="ARBA00022737"/>
    </source>
</evidence>
<dbReference type="AlphaFoldDB" id="J4I8C2"/>
<feature type="region of interest" description="Disordered" evidence="6">
    <location>
        <begin position="1"/>
        <end position="72"/>
    </location>
</feature>
<dbReference type="InterPro" id="IPR018247">
    <property type="entry name" value="EF_Hand_1_Ca_BS"/>
</dbReference>
<gene>
    <name evidence="8" type="ORF">FIBRA_01171</name>
</gene>
<protein>
    <recommendedName>
        <fullName evidence="7">EF-hand domain-containing protein</fullName>
    </recommendedName>
</protein>
<evidence type="ECO:0000256" key="1">
    <source>
        <dbReference type="ARBA" id="ARBA00004496"/>
    </source>
</evidence>
<dbReference type="SUPFAM" id="SSF47473">
    <property type="entry name" value="EF-hand"/>
    <property type="match status" value="1"/>
</dbReference>
<dbReference type="PANTHER" id="PTHR46212">
    <property type="entry name" value="PEFLIN"/>
    <property type="match status" value="1"/>
</dbReference>
<evidence type="ECO:0000313" key="8">
    <source>
        <dbReference type="EMBL" id="CCL99156.1"/>
    </source>
</evidence>
<dbReference type="GO" id="GO:0005737">
    <property type="term" value="C:cytoplasm"/>
    <property type="evidence" value="ECO:0007669"/>
    <property type="project" value="UniProtKB-SubCell"/>
</dbReference>
<dbReference type="PROSITE" id="PS00018">
    <property type="entry name" value="EF_HAND_1"/>
    <property type="match status" value="1"/>
</dbReference>
<dbReference type="Pfam" id="PF13499">
    <property type="entry name" value="EF-hand_7"/>
    <property type="match status" value="2"/>
</dbReference>
<dbReference type="CDD" id="cd16180">
    <property type="entry name" value="EFh_PEF_Group_I"/>
    <property type="match status" value="1"/>
</dbReference>
<dbReference type="STRING" id="599839.J4I8C2"/>
<feature type="compositionally biased region" description="Low complexity" evidence="6">
    <location>
        <begin position="31"/>
        <end position="46"/>
    </location>
</feature>
<dbReference type="OrthoDB" id="186625at2759"/>
<dbReference type="SMART" id="SM00054">
    <property type="entry name" value="EFh"/>
    <property type="match status" value="4"/>
</dbReference>
<feature type="compositionally biased region" description="Basic residues" evidence="6">
    <location>
        <begin position="7"/>
        <end position="23"/>
    </location>
</feature>
<dbReference type="EMBL" id="HE796917">
    <property type="protein sequence ID" value="CCL99156.1"/>
    <property type="molecule type" value="Genomic_DNA"/>
</dbReference>
<feature type="domain" description="EF-hand" evidence="7">
    <location>
        <begin position="67"/>
        <end position="102"/>
    </location>
</feature>
<keyword evidence="4" id="KW-0677">Repeat</keyword>
<keyword evidence="5" id="KW-0106">Calcium</keyword>
<feature type="compositionally biased region" description="Pro residues" evidence="6">
    <location>
        <begin position="57"/>
        <end position="67"/>
    </location>
</feature>
<dbReference type="GO" id="GO:0005509">
    <property type="term" value="F:calcium ion binding"/>
    <property type="evidence" value="ECO:0007669"/>
    <property type="project" value="InterPro"/>
</dbReference>
<evidence type="ECO:0000256" key="5">
    <source>
        <dbReference type="ARBA" id="ARBA00022837"/>
    </source>
</evidence>
<dbReference type="HOGENOM" id="CLU_051357_1_0_1"/>
<evidence type="ECO:0000256" key="6">
    <source>
        <dbReference type="SAM" id="MobiDB-lite"/>
    </source>
</evidence>
<dbReference type="Proteomes" id="UP000006352">
    <property type="component" value="Unassembled WGS sequence"/>
</dbReference>
<dbReference type="Gene3D" id="1.10.238.10">
    <property type="entry name" value="EF-hand"/>
    <property type="match status" value="1"/>
</dbReference>
<keyword evidence="3" id="KW-0479">Metal-binding</keyword>
<keyword evidence="9" id="KW-1185">Reference proteome</keyword>
<dbReference type="InterPro" id="IPR002048">
    <property type="entry name" value="EF_hand_dom"/>
</dbReference>
<keyword evidence="2" id="KW-0963">Cytoplasm</keyword>
<evidence type="ECO:0000313" key="9">
    <source>
        <dbReference type="Proteomes" id="UP000006352"/>
    </source>
</evidence>
<comment type="subcellular location">
    <subcellularLocation>
        <location evidence="1">Cytoplasm</location>
    </subcellularLocation>
</comment>
<dbReference type="GeneID" id="24094067"/>
<dbReference type="InterPro" id="IPR011992">
    <property type="entry name" value="EF-hand-dom_pair"/>
</dbReference>
<feature type="domain" description="EF-hand" evidence="7">
    <location>
        <begin position="154"/>
        <end position="189"/>
    </location>
</feature>
<evidence type="ECO:0000256" key="2">
    <source>
        <dbReference type="ARBA" id="ARBA00022490"/>
    </source>
</evidence>
<accession>J4I8C2</accession>
<dbReference type="PROSITE" id="PS50222">
    <property type="entry name" value="EF_HAND_2"/>
    <property type="match status" value="2"/>
</dbReference>
<dbReference type="PANTHER" id="PTHR46212:SF3">
    <property type="entry name" value="GH27120P"/>
    <property type="match status" value="1"/>
</dbReference>
<dbReference type="InterPro" id="IPR051426">
    <property type="entry name" value="Peflin/Sorcin_CaBP"/>
</dbReference>
<evidence type="ECO:0000256" key="3">
    <source>
        <dbReference type="ARBA" id="ARBA00022723"/>
    </source>
</evidence>
<organism evidence="8 9">
    <name type="scientific">Fibroporia radiculosa</name>
    <dbReference type="NCBI Taxonomy" id="599839"/>
    <lineage>
        <taxon>Eukaryota</taxon>
        <taxon>Fungi</taxon>
        <taxon>Dikarya</taxon>
        <taxon>Basidiomycota</taxon>
        <taxon>Agaricomycotina</taxon>
        <taxon>Agaricomycetes</taxon>
        <taxon>Polyporales</taxon>
        <taxon>Fibroporiaceae</taxon>
        <taxon>Fibroporia</taxon>
    </lineage>
</organism>
<proteinExistence type="predicted"/>
<dbReference type="GO" id="GO:0048306">
    <property type="term" value="F:calcium-dependent protein binding"/>
    <property type="evidence" value="ECO:0007669"/>
    <property type="project" value="UniProtKB-ARBA"/>
</dbReference>
<name>J4I8C2_9APHY</name>
<dbReference type="InParanoid" id="J4I8C2"/>